<dbReference type="SUPFAM" id="SSF55347">
    <property type="entry name" value="Glyceraldehyde-3-phosphate dehydrogenase-like, C-terminal domain"/>
    <property type="match status" value="1"/>
</dbReference>
<evidence type="ECO:0000313" key="9">
    <source>
        <dbReference type="Proteomes" id="UP001412239"/>
    </source>
</evidence>
<feature type="domain" description="Gfo/Idh/MocA-like oxidoreductase N-terminal" evidence="6">
    <location>
        <begin position="31"/>
        <end position="146"/>
    </location>
</feature>
<evidence type="ECO:0000259" key="6">
    <source>
        <dbReference type="Pfam" id="PF01408"/>
    </source>
</evidence>
<feature type="domain" description="GFO/IDH/MocA-like oxidoreductase" evidence="7">
    <location>
        <begin position="160"/>
        <end position="259"/>
    </location>
</feature>
<evidence type="ECO:0000259" key="7">
    <source>
        <dbReference type="Pfam" id="PF22725"/>
    </source>
</evidence>
<dbReference type="SUPFAM" id="SSF51735">
    <property type="entry name" value="NAD(P)-binding Rossmann-fold domains"/>
    <property type="match status" value="1"/>
</dbReference>
<dbReference type="PANTHER" id="PTHR22604">
    <property type="entry name" value="OXIDOREDUCTASES"/>
    <property type="match status" value="1"/>
</dbReference>
<dbReference type="Gene3D" id="3.40.50.720">
    <property type="entry name" value="NAD(P)-binding Rossmann-like Domain"/>
    <property type="match status" value="1"/>
</dbReference>
<dbReference type="Pfam" id="PF22725">
    <property type="entry name" value="GFO_IDH_MocA_C3"/>
    <property type="match status" value="1"/>
</dbReference>
<dbReference type="InterPro" id="IPR055170">
    <property type="entry name" value="GFO_IDH_MocA-like_dom"/>
</dbReference>
<dbReference type="GO" id="GO:0047837">
    <property type="term" value="F:D-xylose 1-dehydrogenase (NADP+) activity"/>
    <property type="evidence" value="ECO:0007669"/>
    <property type="project" value="UniProtKB-EC"/>
</dbReference>
<dbReference type="PANTHER" id="PTHR22604:SF105">
    <property type="entry name" value="TRANS-1,2-DIHYDROBENZENE-1,2-DIOL DEHYDROGENASE"/>
    <property type="match status" value="1"/>
</dbReference>
<keyword evidence="9" id="KW-1185">Reference proteome</keyword>
<gene>
    <name evidence="8" type="ORF">GSTUAT00002317001</name>
</gene>
<dbReference type="InterPro" id="IPR000683">
    <property type="entry name" value="Gfo/Idh/MocA-like_OxRdtase_N"/>
</dbReference>
<comment type="catalytic activity">
    <reaction evidence="5">
        <text>D-xylose + NADP(+) = D-xylono-1,5-lactone + NADPH + H(+)</text>
        <dbReference type="Rhea" id="RHEA:22000"/>
        <dbReference type="ChEBI" id="CHEBI:15378"/>
        <dbReference type="ChEBI" id="CHEBI:15867"/>
        <dbReference type="ChEBI" id="CHEBI:53455"/>
        <dbReference type="ChEBI" id="CHEBI:57783"/>
        <dbReference type="ChEBI" id="CHEBI:58349"/>
        <dbReference type="EC" id="1.1.1.179"/>
    </reaction>
</comment>
<proteinExistence type="inferred from homology"/>
<keyword evidence="2" id="KW-0560">Oxidoreductase</keyword>
<dbReference type="AlphaFoldDB" id="A0A292Q414"/>
<comment type="similarity">
    <text evidence="1">Belongs to the Gfo/Idh/MocA family.</text>
</comment>
<organism evidence="8 9">
    <name type="scientific">Tuber aestivum</name>
    <name type="common">summer truffle</name>
    <dbReference type="NCBI Taxonomy" id="59557"/>
    <lineage>
        <taxon>Eukaryota</taxon>
        <taxon>Fungi</taxon>
        <taxon>Dikarya</taxon>
        <taxon>Ascomycota</taxon>
        <taxon>Pezizomycotina</taxon>
        <taxon>Pezizomycetes</taxon>
        <taxon>Pezizales</taxon>
        <taxon>Tuberaceae</taxon>
        <taxon>Tuber</taxon>
    </lineage>
</organism>
<dbReference type="InterPro" id="IPR050984">
    <property type="entry name" value="Gfo/Idh/MocA_domain"/>
</dbReference>
<evidence type="ECO:0000256" key="3">
    <source>
        <dbReference type="ARBA" id="ARBA00038984"/>
    </source>
</evidence>
<dbReference type="EMBL" id="LN890970">
    <property type="protein sequence ID" value="CUS13608.1"/>
    <property type="molecule type" value="Genomic_DNA"/>
</dbReference>
<accession>A0A292Q414</accession>
<sequence>MAMALQASTFLHQYIYATTHAVPKSPNAIRFGILSTAMINPAAIIRPAETHPEVKITAIASRDLLSAKKYAAKYGIKNAYGSYDELLGDTTIQAVYISLPNALHGEWAEKALNASKHVLLEKPLTANASEARRIFEIASAKNLVLLEAFHWQFHPAAHVVHSLVHSGRYGQVKRTYARMTTPAKSIPKSDIRWKYDLAGGSLMDMTYVVSATRYFLDKGVPEQIISAKARRSPEDRRIDEAMEAELRWDKDGVKSKIYADMERRNVAVIVPRVWELPAVEIECEDAAQPQAGVKLNADRGGSFMMPHLYHYIQVTDKKTGHRTTQKHYNWGPKWGANSEPWWSTYRYQLEAFADRIQGRQPAHWIDPQDSIDGMQTIDMIYEKSGLGIRHGSSEKTIIAGKQ</sequence>
<name>A0A292Q414_9PEZI</name>
<evidence type="ECO:0000256" key="4">
    <source>
        <dbReference type="ARBA" id="ARBA00042988"/>
    </source>
</evidence>
<protein>
    <recommendedName>
        <fullName evidence="3">D-xylose 1-dehydrogenase (NADP(+), D-xylono-1,5-lactone-forming)</fullName>
        <ecNumber evidence="3">1.1.1.179</ecNumber>
    </recommendedName>
    <alternativeName>
        <fullName evidence="4">D-xylose-NADP dehydrogenase</fullName>
    </alternativeName>
</protein>
<evidence type="ECO:0000256" key="1">
    <source>
        <dbReference type="ARBA" id="ARBA00010928"/>
    </source>
</evidence>
<dbReference type="GO" id="GO:0000166">
    <property type="term" value="F:nucleotide binding"/>
    <property type="evidence" value="ECO:0007669"/>
    <property type="project" value="InterPro"/>
</dbReference>
<evidence type="ECO:0000256" key="2">
    <source>
        <dbReference type="ARBA" id="ARBA00023002"/>
    </source>
</evidence>
<dbReference type="Gene3D" id="3.30.360.10">
    <property type="entry name" value="Dihydrodipicolinate Reductase, domain 2"/>
    <property type="match status" value="1"/>
</dbReference>
<evidence type="ECO:0000256" key="5">
    <source>
        <dbReference type="ARBA" id="ARBA00049233"/>
    </source>
</evidence>
<dbReference type="InterPro" id="IPR036291">
    <property type="entry name" value="NAD(P)-bd_dom_sf"/>
</dbReference>
<reference evidence="8" key="1">
    <citation type="submission" date="2015-10" db="EMBL/GenBank/DDBJ databases">
        <authorList>
            <person name="Regsiter A."/>
            <person name="william w."/>
        </authorList>
    </citation>
    <scope>NUCLEOTIDE SEQUENCE</scope>
    <source>
        <strain evidence="8">Montdore</strain>
    </source>
</reference>
<dbReference type="Pfam" id="PF01408">
    <property type="entry name" value="GFO_IDH_MocA"/>
    <property type="match status" value="1"/>
</dbReference>
<evidence type="ECO:0000313" key="8">
    <source>
        <dbReference type="EMBL" id="CUS13608.1"/>
    </source>
</evidence>
<dbReference type="Proteomes" id="UP001412239">
    <property type="component" value="Unassembled WGS sequence"/>
</dbReference>
<dbReference type="EC" id="1.1.1.179" evidence="3"/>